<accession>A0A9W8R194</accession>
<dbReference type="Proteomes" id="UP001152087">
    <property type="component" value="Unassembled WGS sequence"/>
</dbReference>
<protein>
    <submittedName>
        <fullName evidence="1">Uncharacterized protein</fullName>
    </submittedName>
</protein>
<comment type="caution">
    <text evidence="1">The sequence shown here is derived from an EMBL/GenBank/DDBJ whole genome shotgun (WGS) entry which is preliminary data.</text>
</comment>
<organism evidence="1 2">
    <name type="scientific">Fusarium falciforme</name>
    <dbReference type="NCBI Taxonomy" id="195108"/>
    <lineage>
        <taxon>Eukaryota</taxon>
        <taxon>Fungi</taxon>
        <taxon>Dikarya</taxon>
        <taxon>Ascomycota</taxon>
        <taxon>Pezizomycotina</taxon>
        <taxon>Sordariomycetes</taxon>
        <taxon>Hypocreomycetidae</taxon>
        <taxon>Hypocreales</taxon>
        <taxon>Nectriaceae</taxon>
        <taxon>Fusarium</taxon>
        <taxon>Fusarium solani species complex</taxon>
    </lineage>
</organism>
<proteinExistence type="predicted"/>
<dbReference type="AlphaFoldDB" id="A0A9W8R194"/>
<gene>
    <name evidence="1" type="ORF">NW755_010359</name>
</gene>
<evidence type="ECO:0000313" key="2">
    <source>
        <dbReference type="Proteomes" id="UP001152087"/>
    </source>
</evidence>
<name>A0A9W8R194_9HYPO</name>
<sequence length="128" mass="14924">MPFNFFRRNSRRTSEQEIASLAPLETADPDRLKVLDIVESYLTPIIIPYPAIVFRTFQAEGQSEFTVRLAEPINPDIQAKELYVKFKKDSYGRTVVFMSMQQPSSSMYDLPVPDRLYNWPTYMGPNHR</sequence>
<dbReference type="EMBL" id="JAOQAV010000034">
    <property type="protein sequence ID" value="KAJ4182592.1"/>
    <property type="molecule type" value="Genomic_DNA"/>
</dbReference>
<evidence type="ECO:0000313" key="1">
    <source>
        <dbReference type="EMBL" id="KAJ4182592.1"/>
    </source>
</evidence>
<keyword evidence="2" id="KW-1185">Reference proteome</keyword>
<reference evidence="1" key="1">
    <citation type="submission" date="2022-09" db="EMBL/GenBank/DDBJ databases">
        <title>Fusarium specimens isolated from Avocado Roots.</title>
        <authorList>
            <person name="Stajich J."/>
            <person name="Roper C."/>
            <person name="Heimlech-Rivalta G."/>
        </authorList>
    </citation>
    <scope>NUCLEOTIDE SEQUENCE</scope>
    <source>
        <strain evidence="1">A02</strain>
    </source>
</reference>